<organism evidence="2 3">
    <name type="scientific">Mangrovicoccus algicola</name>
    <dbReference type="NCBI Taxonomy" id="2771008"/>
    <lineage>
        <taxon>Bacteria</taxon>
        <taxon>Pseudomonadati</taxon>
        <taxon>Pseudomonadota</taxon>
        <taxon>Alphaproteobacteria</taxon>
        <taxon>Rhodobacterales</taxon>
        <taxon>Paracoccaceae</taxon>
        <taxon>Mangrovicoccus</taxon>
    </lineage>
</organism>
<name>A0A8J6YZX2_9RHOB</name>
<protein>
    <submittedName>
        <fullName evidence="2">Uncharacterized protein</fullName>
    </submittedName>
</protein>
<reference evidence="2" key="1">
    <citation type="submission" date="2020-09" db="EMBL/GenBank/DDBJ databases">
        <title>A novel bacterium of genus Mangrovicoccus, isolated from South China Sea.</title>
        <authorList>
            <person name="Huang H."/>
            <person name="Mo K."/>
            <person name="Hu Y."/>
        </authorList>
    </citation>
    <scope>NUCLEOTIDE SEQUENCE</scope>
    <source>
        <strain evidence="2">HB182678</strain>
    </source>
</reference>
<feature type="region of interest" description="Disordered" evidence="1">
    <location>
        <begin position="65"/>
        <end position="103"/>
    </location>
</feature>
<evidence type="ECO:0000313" key="3">
    <source>
        <dbReference type="Proteomes" id="UP000609121"/>
    </source>
</evidence>
<evidence type="ECO:0000256" key="1">
    <source>
        <dbReference type="SAM" id="MobiDB-lite"/>
    </source>
</evidence>
<comment type="caution">
    <text evidence="2">The sequence shown here is derived from an EMBL/GenBank/DDBJ whole genome shotgun (WGS) entry which is preliminary data.</text>
</comment>
<accession>A0A8J6YZX2</accession>
<dbReference type="AlphaFoldDB" id="A0A8J6YZX2"/>
<feature type="compositionally biased region" description="Pro residues" evidence="1">
    <location>
        <begin position="75"/>
        <end position="85"/>
    </location>
</feature>
<dbReference type="Proteomes" id="UP000609121">
    <property type="component" value="Unassembled WGS sequence"/>
</dbReference>
<dbReference type="EMBL" id="JACVXA010000035">
    <property type="protein sequence ID" value="MBE3638963.1"/>
    <property type="molecule type" value="Genomic_DNA"/>
</dbReference>
<proteinExistence type="predicted"/>
<feature type="non-terminal residue" evidence="2">
    <location>
        <position position="103"/>
    </location>
</feature>
<sequence length="103" mass="10286">MNRRTLAELTGCTALALIAHLAIFADMPWREGGAETGGVGGDAAVSLEGANATLAAMVAEWETPPEVETEIVTAEPPPPPPPVTSPAPAATPDAPPPVAAAPV</sequence>
<evidence type="ECO:0000313" key="2">
    <source>
        <dbReference type="EMBL" id="MBE3638963.1"/>
    </source>
</evidence>
<feature type="compositionally biased region" description="Pro residues" evidence="1">
    <location>
        <begin position="93"/>
        <end position="103"/>
    </location>
</feature>
<keyword evidence="3" id="KW-1185">Reference proteome</keyword>
<gene>
    <name evidence="2" type="ORF">ICN82_12195</name>
</gene>